<dbReference type="RefSeq" id="WP_152662647.1">
    <property type="nucleotide sequence ID" value="NZ_LAJG01000042.1"/>
</dbReference>
<name>A0A0F5L4I4_9HYPH</name>
<evidence type="ECO:0000313" key="2">
    <source>
        <dbReference type="EMBL" id="KKB76527.1"/>
    </source>
</evidence>
<feature type="transmembrane region" description="Helical" evidence="1">
    <location>
        <begin position="12"/>
        <end position="31"/>
    </location>
</feature>
<gene>
    <name evidence="2" type="ORF">VW35_17220</name>
</gene>
<keyword evidence="1" id="KW-0472">Membrane</keyword>
<evidence type="ECO:0000313" key="3">
    <source>
        <dbReference type="Proteomes" id="UP000033514"/>
    </source>
</evidence>
<dbReference type="InterPro" id="IPR015943">
    <property type="entry name" value="WD40/YVTN_repeat-like_dom_sf"/>
</dbReference>
<dbReference type="EMBL" id="LAJG01000042">
    <property type="protein sequence ID" value="KKB76527.1"/>
    <property type="molecule type" value="Genomic_DNA"/>
</dbReference>
<keyword evidence="3" id="KW-1185">Reference proteome</keyword>
<dbReference type="Proteomes" id="UP000033514">
    <property type="component" value="Unassembled WGS sequence"/>
</dbReference>
<dbReference type="AlphaFoldDB" id="A0A0F5L4I4"/>
<accession>A0A0F5L4I4</accession>
<sequence length="341" mass="36363">MRWGLVESLVSVATIAAVGGSIYAWGAGWFWPCETLGLMLNNGACQKVAHFDARQVGPIGLLPNGNVLVVNSAGEDSSSDPLALVEIDAQSGEPVHSTLVNDMPTEASVTNMAVSPDGQTVALSFIHQPTKVISRGDGKILRTVERWMPRYLAFDKQGWLLTDIGPSLAGMPDTDQAQGWLVTSDSPDPIPANVADISALYLHGTNAALSPDGKIFAQKIDQLSDSGVTGLRIGPTDNETNAGTLYGLTLRPGCSYAASEISFSPFGKQVAAEFSCPERWGKVATALAVWDYETGKTLLILPSIDYFGSLVWESADTILSDRYNFGSETNDILRIKVPAAE</sequence>
<protein>
    <recommendedName>
        <fullName evidence="4">Phytase-like domain-containing protein</fullName>
    </recommendedName>
</protein>
<comment type="caution">
    <text evidence="2">The sequence shown here is derived from an EMBL/GenBank/DDBJ whole genome shotgun (WGS) entry which is preliminary data.</text>
</comment>
<evidence type="ECO:0000256" key="1">
    <source>
        <dbReference type="SAM" id="Phobius"/>
    </source>
</evidence>
<proteinExistence type="predicted"/>
<dbReference type="SUPFAM" id="SSF82171">
    <property type="entry name" value="DPP6 N-terminal domain-like"/>
    <property type="match status" value="1"/>
</dbReference>
<dbReference type="STRING" id="361041.VW35_17220"/>
<dbReference type="PATRIC" id="fig|361041.3.peg.2848"/>
<dbReference type="Gene3D" id="2.130.10.10">
    <property type="entry name" value="YVTN repeat-like/Quinoprotein amine dehydrogenase"/>
    <property type="match status" value="1"/>
</dbReference>
<dbReference type="OrthoDB" id="511103at2"/>
<organism evidence="2 3">
    <name type="scientific">Devosia soli</name>
    <dbReference type="NCBI Taxonomy" id="361041"/>
    <lineage>
        <taxon>Bacteria</taxon>
        <taxon>Pseudomonadati</taxon>
        <taxon>Pseudomonadota</taxon>
        <taxon>Alphaproteobacteria</taxon>
        <taxon>Hyphomicrobiales</taxon>
        <taxon>Devosiaceae</taxon>
        <taxon>Devosia</taxon>
    </lineage>
</organism>
<evidence type="ECO:0008006" key="4">
    <source>
        <dbReference type="Google" id="ProtNLM"/>
    </source>
</evidence>
<keyword evidence="1" id="KW-0812">Transmembrane</keyword>
<keyword evidence="1" id="KW-1133">Transmembrane helix</keyword>
<reference evidence="2 3" key="1">
    <citation type="submission" date="2015-03" db="EMBL/GenBank/DDBJ databases">
        <authorList>
            <person name="Hassan Y.I."/>
            <person name="Lepp D."/>
            <person name="Zhou T."/>
        </authorList>
    </citation>
    <scope>NUCLEOTIDE SEQUENCE [LARGE SCALE GENOMIC DNA]</scope>
    <source>
        <strain evidence="2 3">GH2-10</strain>
    </source>
</reference>